<dbReference type="EMBL" id="DS985424">
    <property type="protein sequence ID" value="EDV18922.1"/>
    <property type="molecule type" value="Genomic_DNA"/>
</dbReference>
<dbReference type="Proteomes" id="UP000009022">
    <property type="component" value="Unassembled WGS sequence"/>
</dbReference>
<reference evidence="11 12" key="1">
    <citation type="journal article" date="2008" name="Nature">
        <title>The Trichoplax genome and the nature of placozoans.</title>
        <authorList>
            <person name="Srivastava M."/>
            <person name="Begovic E."/>
            <person name="Chapman J."/>
            <person name="Putnam N.H."/>
            <person name="Hellsten U."/>
            <person name="Kawashima T."/>
            <person name="Kuo A."/>
            <person name="Mitros T."/>
            <person name="Salamov A."/>
            <person name="Carpenter M.L."/>
            <person name="Signorovitch A.Y."/>
            <person name="Moreno M.A."/>
            <person name="Kamm K."/>
            <person name="Grimwood J."/>
            <person name="Schmutz J."/>
            <person name="Shapiro H."/>
            <person name="Grigoriev I.V."/>
            <person name="Buss L.W."/>
            <person name="Schierwater B."/>
            <person name="Dellaporta S.L."/>
            <person name="Rokhsar D.S."/>
        </authorList>
    </citation>
    <scope>NUCLEOTIDE SEQUENCE [LARGE SCALE GENOMIC DNA]</scope>
    <source>
        <strain evidence="11 12">Grell-BS-1999</strain>
    </source>
</reference>
<comment type="subcellular location">
    <subcellularLocation>
        <location evidence="1">Membrane</location>
        <topology evidence="1">Multi-pass membrane protein</topology>
    </subcellularLocation>
</comment>
<feature type="non-terminal residue" evidence="11">
    <location>
        <position position="1"/>
    </location>
</feature>
<keyword evidence="8" id="KW-0807">Transducer</keyword>
<dbReference type="HOGENOM" id="CLU_1543948_0_0_1"/>
<feature type="domain" description="G-protein coupled receptors family 3 profile" evidence="10">
    <location>
        <begin position="1"/>
        <end position="174"/>
    </location>
</feature>
<protein>
    <recommendedName>
        <fullName evidence="10">G-protein coupled receptors family 3 profile domain-containing protein</fullName>
    </recommendedName>
</protein>
<dbReference type="CDD" id="cd15047">
    <property type="entry name" value="7tmC_GABA-B-like"/>
    <property type="match status" value="1"/>
</dbReference>
<dbReference type="InterPro" id="IPR002455">
    <property type="entry name" value="GPCR3_GABA-B"/>
</dbReference>
<evidence type="ECO:0000313" key="12">
    <source>
        <dbReference type="Proteomes" id="UP000009022"/>
    </source>
</evidence>
<feature type="transmembrane region" description="Helical" evidence="9">
    <location>
        <begin position="126"/>
        <end position="143"/>
    </location>
</feature>
<keyword evidence="4" id="KW-0297">G-protein coupled receptor</keyword>
<evidence type="ECO:0000256" key="2">
    <source>
        <dbReference type="ARBA" id="ARBA00022692"/>
    </source>
</evidence>
<dbReference type="eggNOG" id="KOG1055">
    <property type="taxonomic scope" value="Eukaryota"/>
</dbReference>
<dbReference type="PANTHER" id="PTHR10519">
    <property type="entry name" value="GABA-B RECEPTOR"/>
    <property type="match status" value="1"/>
</dbReference>
<dbReference type="PANTHER" id="PTHR10519:SF74">
    <property type="entry name" value="GAMMA-AMINOBUTYRIC ACID TYPE B RECEPTOR SUBUNIT 2"/>
    <property type="match status" value="1"/>
</dbReference>
<gene>
    <name evidence="11" type="ORF">TRIADDRAFT_7696</name>
</gene>
<evidence type="ECO:0000256" key="3">
    <source>
        <dbReference type="ARBA" id="ARBA00022989"/>
    </source>
</evidence>
<feature type="transmembrane region" description="Helical" evidence="9">
    <location>
        <begin position="149"/>
        <end position="171"/>
    </location>
</feature>
<dbReference type="InParanoid" id="B3SEC3"/>
<dbReference type="KEGG" id="tad:TRIADDRAFT_7696"/>
<name>B3SEC3_TRIAD</name>
<feature type="transmembrane region" description="Helical" evidence="9">
    <location>
        <begin position="85"/>
        <end position="106"/>
    </location>
</feature>
<dbReference type="GeneID" id="6759806"/>
<evidence type="ECO:0000313" key="11">
    <source>
        <dbReference type="EMBL" id="EDV18922.1"/>
    </source>
</evidence>
<keyword evidence="5 9" id="KW-0472">Membrane</keyword>
<dbReference type="RefSeq" id="XP_002118592.1">
    <property type="nucleotide sequence ID" value="XM_002118556.1"/>
</dbReference>
<evidence type="ECO:0000256" key="9">
    <source>
        <dbReference type="SAM" id="Phobius"/>
    </source>
</evidence>
<feature type="transmembrane region" description="Helical" evidence="9">
    <location>
        <begin position="27"/>
        <end position="48"/>
    </location>
</feature>
<dbReference type="Pfam" id="PF00003">
    <property type="entry name" value="7tm_3"/>
    <property type="match status" value="1"/>
</dbReference>
<feature type="non-terminal residue" evidence="11">
    <location>
        <position position="174"/>
    </location>
</feature>
<organism evidence="11 12">
    <name type="scientific">Trichoplax adhaerens</name>
    <name type="common">Trichoplax reptans</name>
    <dbReference type="NCBI Taxonomy" id="10228"/>
    <lineage>
        <taxon>Eukaryota</taxon>
        <taxon>Metazoa</taxon>
        <taxon>Placozoa</taxon>
        <taxon>Uniplacotomia</taxon>
        <taxon>Trichoplacea</taxon>
        <taxon>Trichoplacidae</taxon>
        <taxon>Trichoplax</taxon>
    </lineage>
</organism>
<evidence type="ECO:0000256" key="4">
    <source>
        <dbReference type="ARBA" id="ARBA00023040"/>
    </source>
</evidence>
<keyword evidence="7" id="KW-0325">Glycoprotein</keyword>
<keyword evidence="6" id="KW-0675">Receptor</keyword>
<dbReference type="GO" id="GO:0016020">
    <property type="term" value="C:membrane"/>
    <property type="evidence" value="ECO:0007669"/>
    <property type="project" value="UniProtKB-SubCell"/>
</dbReference>
<keyword evidence="12" id="KW-1185">Reference proteome</keyword>
<evidence type="ECO:0000256" key="1">
    <source>
        <dbReference type="ARBA" id="ARBA00004141"/>
    </source>
</evidence>
<evidence type="ECO:0000256" key="6">
    <source>
        <dbReference type="ARBA" id="ARBA00023170"/>
    </source>
</evidence>
<keyword evidence="3 9" id="KW-1133">Transmembrane helix</keyword>
<dbReference type="PhylomeDB" id="B3SEC3"/>
<dbReference type="OMA" id="YLRHICT"/>
<dbReference type="InterPro" id="IPR017978">
    <property type="entry name" value="GPCR_3_C"/>
</dbReference>
<dbReference type="STRING" id="10228.B3SEC3"/>
<proteinExistence type="predicted"/>
<dbReference type="GO" id="GO:0004965">
    <property type="term" value="F:G protein-coupled GABA receptor activity"/>
    <property type="evidence" value="ECO:0007669"/>
    <property type="project" value="InterPro"/>
</dbReference>
<keyword evidence="2 9" id="KW-0812">Transmembrane</keyword>
<dbReference type="OrthoDB" id="2150267at2759"/>
<dbReference type="PRINTS" id="PR01176">
    <property type="entry name" value="GABABRECEPTR"/>
</dbReference>
<dbReference type="CTD" id="6759806"/>
<dbReference type="PROSITE" id="PS50259">
    <property type="entry name" value="G_PROTEIN_RECEP_F3_4"/>
    <property type="match status" value="1"/>
</dbReference>
<dbReference type="AlphaFoldDB" id="B3SEC3"/>
<accession>B3SEC3</accession>
<evidence type="ECO:0000259" key="10">
    <source>
        <dbReference type="PROSITE" id="PS50259"/>
    </source>
</evidence>
<sequence>LLSKTWRVYRIFTSGKKTKIVIKDHQLIAMVVILICIDLCYLTIWQLADPLKGKQILVRIEDSSQDLNTVIRYYNVLCSSQNSSIWLGIIYGMKLLLLVFGTFLAWETRYVTIPALNDSRYIGMSIYNTTLLCVIAIIISQFLGSQVDANFAVIAGFIIFGITVTMCLVFVPKV</sequence>
<evidence type="ECO:0000256" key="8">
    <source>
        <dbReference type="ARBA" id="ARBA00023224"/>
    </source>
</evidence>
<evidence type="ECO:0000256" key="7">
    <source>
        <dbReference type="ARBA" id="ARBA00023180"/>
    </source>
</evidence>
<evidence type="ECO:0000256" key="5">
    <source>
        <dbReference type="ARBA" id="ARBA00023136"/>
    </source>
</evidence>